<protein>
    <submittedName>
        <fullName evidence="2">NAD(P)-dependent oxidoreductase</fullName>
    </submittedName>
</protein>
<dbReference type="Gene3D" id="3.90.25.10">
    <property type="entry name" value="UDP-galactose 4-epimerase, domain 1"/>
    <property type="match status" value="1"/>
</dbReference>
<organism evidence="2 3">
    <name type="scientific">Gottfriedia endophytica</name>
    <dbReference type="NCBI Taxonomy" id="2820819"/>
    <lineage>
        <taxon>Bacteria</taxon>
        <taxon>Bacillati</taxon>
        <taxon>Bacillota</taxon>
        <taxon>Bacilli</taxon>
        <taxon>Bacillales</taxon>
        <taxon>Bacillaceae</taxon>
        <taxon>Gottfriedia</taxon>
    </lineage>
</organism>
<dbReference type="Gene3D" id="3.40.50.720">
    <property type="entry name" value="NAD(P)-binding Rossmann-like Domain"/>
    <property type="match status" value="2"/>
</dbReference>
<proteinExistence type="predicted"/>
<keyword evidence="3" id="KW-1185">Reference proteome</keyword>
<evidence type="ECO:0000313" key="2">
    <source>
        <dbReference type="EMBL" id="MBP0724582.1"/>
    </source>
</evidence>
<name>A0A940NPI8_9BACI</name>
<dbReference type="Pfam" id="PF01370">
    <property type="entry name" value="Epimerase"/>
    <property type="match status" value="1"/>
</dbReference>
<dbReference type="EMBL" id="JAGIYQ010000003">
    <property type="protein sequence ID" value="MBP0724582.1"/>
    <property type="molecule type" value="Genomic_DNA"/>
</dbReference>
<sequence length="265" mass="30894">MEKCVVLGASGFIGFELVCKLMEKYCVTAIITNDTNDCYESREEKIFAVGRNANVKFIDISDFQHGNEEYKLLFNCHLIDKNQRDETNNIIDYFDHFNFDHIKEIIWLMDKNKINNNIQKLIHEYMEEIGKKGTIIQIPDVYGPWQPVRHSIHQMIVHDIEQRGNPYVFTLPIKELLYVEDVASAIISISEKEFKEEKYELTSDASVSLKEGTITNGIQDFIAKLNINSKRTHSEVTPYIIKTPFPLNEGLAKQKQHIQQFFHLY</sequence>
<evidence type="ECO:0000313" key="3">
    <source>
        <dbReference type="Proteomes" id="UP000682134"/>
    </source>
</evidence>
<feature type="domain" description="NAD-dependent epimerase/dehydratase" evidence="1">
    <location>
        <begin position="119"/>
        <end position="197"/>
    </location>
</feature>
<accession>A0A940NPI8</accession>
<dbReference type="Proteomes" id="UP000682134">
    <property type="component" value="Unassembled WGS sequence"/>
</dbReference>
<dbReference type="InterPro" id="IPR001509">
    <property type="entry name" value="Epimerase_deHydtase"/>
</dbReference>
<dbReference type="AlphaFoldDB" id="A0A940NPI8"/>
<dbReference type="SUPFAM" id="SSF51735">
    <property type="entry name" value="NAD(P)-binding Rossmann-fold domains"/>
    <property type="match status" value="1"/>
</dbReference>
<gene>
    <name evidence="2" type="ORF">J5Y03_05195</name>
</gene>
<evidence type="ECO:0000259" key="1">
    <source>
        <dbReference type="Pfam" id="PF01370"/>
    </source>
</evidence>
<dbReference type="RefSeq" id="WP_209403273.1">
    <property type="nucleotide sequence ID" value="NZ_JAGIYQ010000003.1"/>
</dbReference>
<comment type="caution">
    <text evidence="2">The sequence shown here is derived from an EMBL/GenBank/DDBJ whole genome shotgun (WGS) entry which is preliminary data.</text>
</comment>
<dbReference type="InterPro" id="IPR036291">
    <property type="entry name" value="NAD(P)-bd_dom_sf"/>
</dbReference>
<reference evidence="2" key="1">
    <citation type="submission" date="2021-04" db="EMBL/GenBank/DDBJ databases">
        <title>Genome seq and assembly of Bacillus sp.</title>
        <authorList>
            <person name="Chhetri G."/>
        </authorList>
    </citation>
    <scope>NUCLEOTIDE SEQUENCE</scope>
    <source>
        <strain evidence="2">RG28</strain>
    </source>
</reference>